<sequence>MILKERKVPLLIRKTEALLRRLPAHHPKIPIINEELNKRLAGYKGEVSLDFPLDFLDNKVYFILHDLRLPDNDRFFQIDTLILTKKFALVIEVKNITGILHFDTVYNQLIRIKNGKEQVFPCPLIQVNRQASQLRSWINANVSIENLPVYSFVVISNPHTGIKVIPPHIDLSHKVIHRNTLPIKIEQIEKSINREISDKLLKKVIRLFKKQNTEQESSILSRFQINQSEILTGVFCPSCTYLPLERVIRTWRCPKCKITSKEAHIKALHDYSLLLGDTITNKELRNFLHIPSSYTATRLLQSLNLPQTGAHKNRRYTLIFSEGNTNQKVIKRGI</sequence>
<dbReference type="EMBL" id="CP015506">
    <property type="protein sequence ID" value="AND40872.1"/>
    <property type="molecule type" value="Genomic_DNA"/>
</dbReference>
<dbReference type="InterPro" id="IPR011528">
    <property type="entry name" value="NERD"/>
</dbReference>
<organism evidence="2 3">
    <name type="scientific">Cytobacillus oceanisediminis 2691</name>
    <dbReference type="NCBI Taxonomy" id="1196031"/>
    <lineage>
        <taxon>Bacteria</taxon>
        <taxon>Bacillati</taxon>
        <taxon>Bacillota</taxon>
        <taxon>Bacilli</taxon>
        <taxon>Bacillales</taxon>
        <taxon>Bacillaceae</taxon>
        <taxon>Cytobacillus</taxon>
    </lineage>
</organism>
<proteinExistence type="predicted"/>
<feature type="domain" description="NERD" evidence="1">
    <location>
        <begin position="41"/>
        <end position="157"/>
    </location>
</feature>
<dbReference type="STRING" id="1196031.A361_17520"/>
<evidence type="ECO:0000259" key="1">
    <source>
        <dbReference type="PROSITE" id="PS50965"/>
    </source>
</evidence>
<dbReference type="AlphaFoldDB" id="A0A160MD16"/>
<dbReference type="PROSITE" id="PS50965">
    <property type="entry name" value="NERD"/>
    <property type="match status" value="1"/>
</dbReference>
<dbReference type="KEGG" id="bon:A361_17520"/>
<protein>
    <recommendedName>
        <fullName evidence="1">NERD domain-containing protein</fullName>
    </recommendedName>
</protein>
<dbReference type="RefSeq" id="WP_009333611.1">
    <property type="nucleotide sequence ID" value="NZ_CP015506.1"/>
</dbReference>
<gene>
    <name evidence="2" type="ORF">A361_17520</name>
</gene>
<name>A0A160MD16_9BACI</name>
<dbReference type="eggNOG" id="ENOG5030439">
    <property type="taxonomic scope" value="Bacteria"/>
</dbReference>
<reference evidence="2 3" key="1">
    <citation type="submission" date="2016-04" db="EMBL/GenBank/DDBJ databases">
        <title>Complete genome sequence of Bacillus oceanisediminis strain 2691.</title>
        <authorList>
            <person name="Jeong H."/>
            <person name="Kim H.J."/>
            <person name="Lee D.-W."/>
        </authorList>
    </citation>
    <scope>NUCLEOTIDE SEQUENCE [LARGE SCALE GENOMIC DNA]</scope>
    <source>
        <strain evidence="2 3">2691</strain>
    </source>
</reference>
<dbReference type="Proteomes" id="UP000077856">
    <property type="component" value="Chromosome"/>
</dbReference>
<dbReference type="Pfam" id="PF08378">
    <property type="entry name" value="NERD"/>
    <property type="match status" value="1"/>
</dbReference>
<accession>A0A160MD16</accession>
<evidence type="ECO:0000313" key="2">
    <source>
        <dbReference type="EMBL" id="AND40872.1"/>
    </source>
</evidence>
<evidence type="ECO:0000313" key="3">
    <source>
        <dbReference type="Proteomes" id="UP000077856"/>
    </source>
</evidence>